<feature type="domain" description="C3H1-type" evidence="7">
    <location>
        <begin position="303"/>
        <end position="331"/>
    </location>
</feature>
<feature type="compositionally biased region" description="Low complexity" evidence="6">
    <location>
        <begin position="92"/>
        <end position="108"/>
    </location>
</feature>
<dbReference type="SUPFAM" id="SSF90229">
    <property type="entry name" value="CCCH zinc finger"/>
    <property type="match status" value="3"/>
</dbReference>
<dbReference type="GO" id="GO:0008270">
    <property type="term" value="F:zinc ion binding"/>
    <property type="evidence" value="ECO:0007669"/>
    <property type="project" value="UniProtKB-KW"/>
</dbReference>
<feature type="compositionally biased region" description="Polar residues" evidence="6">
    <location>
        <begin position="470"/>
        <end position="481"/>
    </location>
</feature>
<evidence type="ECO:0000313" key="9">
    <source>
        <dbReference type="Proteomes" id="UP001147747"/>
    </source>
</evidence>
<dbReference type="EMBL" id="JAPZBU010000005">
    <property type="protein sequence ID" value="KAJ5404207.1"/>
    <property type="molecule type" value="Genomic_DNA"/>
</dbReference>
<feature type="compositionally biased region" description="Low complexity" evidence="6">
    <location>
        <begin position="43"/>
        <end position="56"/>
    </location>
</feature>
<evidence type="ECO:0000256" key="4">
    <source>
        <dbReference type="ARBA" id="ARBA00022833"/>
    </source>
</evidence>
<proteinExistence type="predicted"/>
<gene>
    <name evidence="8" type="ORF">N7509_004078</name>
</gene>
<dbReference type="FunFam" id="4.10.1000.10:FF:000035">
    <property type="entry name" value="CCCH zinc finger protein, variant"/>
    <property type="match status" value="1"/>
</dbReference>
<feature type="zinc finger region" description="C3H1-type" evidence="5">
    <location>
        <begin position="359"/>
        <end position="387"/>
    </location>
</feature>
<evidence type="ECO:0000313" key="8">
    <source>
        <dbReference type="EMBL" id="KAJ5404207.1"/>
    </source>
</evidence>
<keyword evidence="2" id="KW-0677">Repeat</keyword>
<keyword evidence="4 5" id="KW-0862">Zinc</keyword>
<dbReference type="FunFam" id="4.10.1000.10:FF:000022">
    <property type="entry name" value="Zinc finger CCCH domain-containing protein 7"/>
    <property type="match status" value="1"/>
</dbReference>
<evidence type="ECO:0000256" key="5">
    <source>
        <dbReference type="PROSITE-ProRule" id="PRU00723"/>
    </source>
</evidence>
<sequence length="481" mass="52634">MTENEDLLARIGQLAGKPSLGSLRQHKHVLTVGAGRINQHKNQSSQPYPASSYQPQHVSRHAPSHAGWAPYSRGRGRRPVAPHRHRTLVLNNAPSSNGTPTSSPGPASDNDGDTRPATTSNGWVAKRDRHMQLINSAVYDKETQARAKAMEETRKVKALRRAEREQTKVLRYAQGTVPAGAPSVPATAQPAAHQILVNEVPFKIARGGSKLIRMSSTWDHEILSPITGLPIIDDPNTANTTPKRVTVAGVAFVRSKNGNLHRLGAVTSKKTPNPAKKRDDLCKRFTTTGTCYKGPSCLYTHDPSKVAICKDFLQTGECPAGNSCDLSHEPSPHRSPFCMHFLRGRCSNPSCRYAHIRVTPGAPVCRAFATLGYCEKGAECAERHVHECPDYANSGVCHKKRCKLPHVDRAGQIRKAAAAKAEQNADRDRMDEDSDPSSEEEDYDEIDSDDVDSDEFDDEPEELLGGVDSGETSNQQDFIHV</sequence>
<dbReference type="Proteomes" id="UP001147747">
    <property type="component" value="Unassembled WGS sequence"/>
</dbReference>
<keyword evidence="1 5" id="KW-0479">Metal-binding</keyword>
<feature type="zinc finger region" description="C3H1-type" evidence="5">
    <location>
        <begin position="276"/>
        <end position="302"/>
    </location>
</feature>
<feature type="domain" description="C3H1-type" evidence="7">
    <location>
        <begin position="276"/>
        <end position="302"/>
    </location>
</feature>
<feature type="domain" description="C3H1-type" evidence="7">
    <location>
        <begin position="332"/>
        <end position="358"/>
    </location>
</feature>
<reference evidence="8" key="2">
    <citation type="journal article" date="2023" name="IMA Fungus">
        <title>Comparative genomic study of the Penicillium genus elucidates a diverse pangenome and 15 lateral gene transfer events.</title>
        <authorList>
            <person name="Petersen C."/>
            <person name="Sorensen T."/>
            <person name="Nielsen M.R."/>
            <person name="Sondergaard T.E."/>
            <person name="Sorensen J.L."/>
            <person name="Fitzpatrick D.A."/>
            <person name="Frisvad J.C."/>
            <person name="Nielsen K.L."/>
        </authorList>
    </citation>
    <scope>NUCLEOTIDE SEQUENCE</scope>
    <source>
        <strain evidence="8">IBT 29677</strain>
    </source>
</reference>
<evidence type="ECO:0000256" key="3">
    <source>
        <dbReference type="ARBA" id="ARBA00022771"/>
    </source>
</evidence>
<evidence type="ECO:0000256" key="6">
    <source>
        <dbReference type="SAM" id="MobiDB-lite"/>
    </source>
</evidence>
<dbReference type="PANTHER" id="PTHR46156">
    <property type="entry name" value="CCCH ZINGC FINGER"/>
    <property type="match status" value="1"/>
</dbReference>
<name>A0A9W9W6B9_9EURO</name>
<feature type="region of interest" description="Disordered" evidence="6">
    <location>
        <begin position="39"/>
        <end position="125"/>
    </location>
</feature>
<dbReference type="InterPro" id="IPR000571">
    <property type="entry name" value="Znf_CCCH"/>
</dbReference>
<feature type="zinc finger region" description="C3H1-type" evidence="5">
    <location>
        <begin position="332"/>
        <end position="358"/>
    </location>
</feature>
<keyword evidence="9" id="KW-1185">Reference proteome</keyword>
<accession>A0A9W9W6B9</accession>
<evidence type="ECO:0000259" key="7">
    <source>
        <dbReference type="PROSITE" id="PS50103"/>
    </source>
</evidence>
<dbReference type="InterPro" id="IPR036855">
    <property type="entry name" value="Znf_CCCH_sf"/>
</dbReference>
<dbReference type="Gene3D" id="6.10.250.3220">
    <property type="match status" value="1"/>
</dbReference>
<organism evidence="8 9">
    <name type="scientific">Penicillium cosmopolitanum</name>
    <dbReference type="NCBI Taxonomy" id="1131564"/>
    <lineage>
        <taxon>Eukaryota</taxon>
        <taxon>Fungi</taxon>
        <taxon>Dikarya</taxon>
        <taxon>Ascomycota</taxon>
        <taxon>Pezizomycotina</taxon>
        <taxon>Eurotiomycetes</taxon>
        <taxon>Eurotiomycetidae</taxon>
        <taxon>Eurotiales</taxon>
        <taxon>Aspergillaceae</taxon>
        <taxon>Penicillium</taxon>
    </lineage>
</organism>
<evidence type="ECO:0000256" key="2">
    <source>
        <dbReference type="ARBA" id="ARBA00022737"/>
    </source>
</evidence>
<keyword evidence="3 5" id="KW-0863">Zinc-finger</keyword>
<feature type="compositionally biased region" description="Acidic residues" evidence="6">
    <location>
        <begin position="431"/>
        <end position="462"/>
    </location>
</feature>
<feature type="region of interest" description="Disordered" evidence="6">
    <location>
        <begin position="414"/>
        <end position="481"/>
    </location>
</feature>
<dbReference type="Gene3D" id="4.10.1000.10">
    <property type="entry name" value="Zinc finger, CCCH-type"/>
    <property type="match status" value="2"/>
</dbReference>
<evidence type="ECO:0000256" key="1">
    <source>
        <dbReference type="ARBA" id="ARBA00022723"/>
    </source>
</evidence>
<comment type="caution">
    <text evidence="8">The sequence shown here is derived from an EMBL/GenBank/DDBJ whole genome shotgun (WGS) entry which is preliminary data.</text>
</comment>
<dbReference type="Pfam" id="PF00642">
    <property type="entry name" value="zf-CCCH"/>
    <property type="match status" value="1"/>
</dbReference>
<feature type="zinc finger region" description="C3H1-type" evidence="5">
    <location>
        <begin position="303"/>
        <end position="331"/>
    </location>
</feature>
<dbReference type="AlphaFoldDB" id="A0A9W9W6B9"/>
<dbReference type="GO" id="GO:0005634">
    <property type="term" value="C:nucleus"/>
    <property type="evidence" value="ECO:0007669"/>
    <property type="project" value="TreeGrafter"/>
</dbReference>
<dbReference type="SMART" id="SM00356">
    <property type="entry name" value="ZnF_C3H1"/>
    <property type="match status" value="4"/>
</dbReference>
<dbReference type="PANTHER" id="PTHR46156:SF1">
    <property type="entry name" value="ZINC FINGER CCCH DOMAIN-CONTAINING PROTEIN 3"/>
    <property type="match status" value="1"/>
</dbReference>
<feature type="domain" description="C3H1-type" evidence="7">
    <location>
        <begin position="359"/>
        <end position="387"/>
    </location>
</feature>
<dbReference type="RefSeq" id="XP_056491449.1">
    <property type="nucleotide sequence ID" value="XM_056628715.1"/>
</dbReference>
<protein>
    <recommendedName>
        <fullName evidence="7">C3H1-type domain-containing protein</fullName>
    </recommendedName>
</protein>
<reference evidence="8" key="1">
    <citation type="submission" date="2022-12" db="EMBL/GenBank/DDBJ databases">
        <authorList>
            <person name="Petersen C."/>
        </authorList>
    </citation>
    <scope>NUCLEOTIDE SEQUENCE</scope>
    <source>
        <strain evidence="8">IBT 29677</strain>
    </source>
</reference>
<dbReference type="GeneID" id="81367695"/>
<dbReference type="OrthoDB" id="410307at2759"/>
<feature type="compositionally biased region" description="Basic residues" evidence="6">
    <location>
        <begin position="74"/>
        <end position="87"/>
    </location>
</feature>
<dbReference type="PROSITE" id="PS50103">
    <property type="entry name" value="ZF_C3H1"/>
    <property type="match status" value="4"/>
</dbReference>